<gene>
    <name evidence="1" type="ORF">BpHYR1_024541</name>
</gene>
<sequence>MNRITRTLMNKKFLRKQNNMPKLKLNVLKIERALLAHNLTNLLVCKAHLLLLYLKKMALSKIGSIKLSKLFKRLRTKRLCLVYKHIMKDILCTGDNVSMNNRRNLFCLFEYLHYPRVTFEK</sequence>
<accession>A0A3M7RYR7</accession>
<evidence type="ECO:0000313" key="1">
    <source>
        <dbReference type="EMBL" id="RNA28498.1"/>
    </source>
</evidence>
<dbReference type="AlphaFoldDB" id="A0A3M7RYR7"/>
<evidence type="ECO:0000313" key="2">
    <source>
        <dbReference type="Proteomes" id="UP000276133"/>
    </source>
</evidence>
<dbReference type="EMBL" id="REGN01002384">
    <property type="protein sequence ID" value="RNA28498.1"/>
    <property type="molecule type" value="Genomic_DNA"/>
</dbReference>
<comment type="caution">
    <text evidence="1">The sequence shown here is derived from an EMBL/GenBank/DDBJ whole genome shotgun (WGS) entry which is preliminary data.</text>
</comment>
<reference evidence="1 2" key="1">
    <citation type="journal article" date="2018" name="Sci. Rep.">
        <title>Genomic signatures of local adaptation to the degree of environmental predictability in rotifers.</title>
        <authorList>
            <person name="Franch-Gras L."/>
            <person name="Hahn C."/>
            <person name="Garcia-Roger E.M."/>
            <person name="Carmona M.J."/>
            <person name="Serra M."/>
            <person name="Gomez A."/>
        </authorList>
    </citation>
    <scope>NUCLEOTIDE SEQUENCE [LARGE SCALE GENOMIC DNA]</scope>
    <source>
        <strain evidence="1">HYR1</strain>
    </source>
</reference>
<proteinExistence type="predicted"/>
<organism evidence="1 2">
    <name type="scientific">Brachionus plicatilis</name>
    <name type="common">Marine rotifer</name>
    <name type="synonym">Brachionus muelleri</name>
    <dbReference type="NCBI Taxonomy" id="10195"/>
    <lineage>
        <taxon>Eukaryota</taxon>
        <taxon>Metazoa</taxon>
        <taxon>Spiralia</taxon>
        <taxon>Gnathifera</taxon>
        <taxon>Rotifera</taxon>
        <taxon>Eurotatoria</taxon>
        <taxon>Monogononta</taxon>
        <taxon>Pseudotrocha</taxon>
        <taxon>Ploima</taxon>
        <taxon>Brachionidae</taxon>
        <taxon>Brachionus</taxon>
    </lineage>
</organism>
<name>A0A3M7RYR7_BRAPC</name>
<dbReference type="Proteomes" id="UP000276133">
    <property type="component" value="Unassembled WGS sequence"/>
</dbReference>
<protein>
    <submittedName>
        <fullName evidence="1">Uncharacterized protein</fullName>
    </submittedName>
</protein>
<keyword evidence="2" id="KW-1185">Reference proteome</keyword>